<name>A0A2R6NQD7_9APHY</name>
<dbReference type="EMBL" id="MLYV02000957">
    <property type="protein sequence ID" value="PSR74772.1"/>
    <property type="molecule type" value="Genomic_DNA"/>
</dbReference>
<dbReference type="PANTHER" id="PTHR31912">
    <property type="entry name" value="IP13529P"/>
    <property type="match status" value="1"/>
</dbReference>
<comment type="caution">
    <text evidence="2">The sequence shown here is derived from an EMBL/GenBank/DDBJ whole genome shotgun (WGS) entry which is preliminary data.</text>
</comment>
<dbReference type="OrthoDB" id="2246127at2759"/>
<protein>
    <submittedName>
        <fullName evidence="2">Uncharacterized protein</fullName>
    </submittedName>
</protein>
<feature type="compositionally biased region" description="Polar residues" evidence="1">
    <location>
        <begin position="82"/>
        <end position="92"/>
    </location>
</feature>
<proteinExistence type="predicted"/>
<dbReference type="STRING" id="98765.A0A2R6NQD7"/>
<reference evidence="2 3" key="1">
    <citation type="submission" date="2018-02" db="EMBL/GenBank/DDBJ databases">
        <title>Genome sequence of the basidiomycete white-rot fungus Phlebia centrifuga.</title>
        <authorList>
            <person name="Granchi Z."/>
            <person name="Peng M."/>
            <person name="de Vries R.P."/>
            <person name="Hilden K."/>
            <person name="Makela M.R."/>
            <person name="Grigoriev I."/>
            <person name="Riley R."/>
        </authorList>
    </citation>
    <scope>NUCLEOTIDE SEQUENCE [LARGE SCALE GENOMIC DNA]</scope>
    <source>
        <strain evidence="2 3">FBCC195</strain>
    </source>
</reference>
<feature type="region of interest" description="Disordered" evidence="1">
    <location>
        <begin position="1"/>
        <end position="20"/>
    </location>
</feature>
<sequence>MNLWDFSDPPNNEAQDTPENPGLFLFNGRLYRCKTCPNARWQSLKKAAMHEDVNAHVMHVRDLDGRAMHSDPLGPNMDDKNCFNSTPSTPVQLRTDPQPRSPLPPSSPFSDYTAGIPHDATHSDSDKLEDAADEIYVQQQARNVALDTTTVHGPALANDPPHQIYDNWGGFMVYEKTRSPAELEDQDDELDQDGLPSDGIEDAVLTFASSDPLAIEPITYDEFAEQAPSDGIGLSDDEAWYPWSSKKEVSNPIVRPSLHFYPEDSHQRLAEAWQGERWRTEVESTFSGIMTRANDGQDYFVDEPALANTDGLGRIQPVLPIRFFMRDNNMFAKVLRLHIARRDESASDVFVVDARSEDDSFELPVSRLFLSYPRFLEAHKSYGLPSPTTLSGISRNIPGAPIPASHIEPWSVPLPNPWRIKANGRRVLGLPLWCYCDDTSGNSSKKWNKHNSFLCVLGGLPREQVHLAYNIHFLATSNIAAPLEMLEGIVADLQHMQEHGLAAWDCIFEEDVLYIPWLLACLGNNPMQSELSSHIGMQGKFSCRVCHAGKDTKSGEHHRLSTFLQAGAPRTHDETLEALQTQWAAVKAGAPSRVDGLATESGIKDKHFTSFVERFSIEIAKHKAHNRAAGKPATDGIHDLVDKVLDGKDDNFLFNPLFYVKGIDPHADTPVEILHVVLLGFVKYFWRDAVSRQNAAGKKTLKTRLASLNVADLDLPALQANTLVQYAKSLTGRDFRVVAQVAPAVLYDLIPPAAYEAWLALSRLVPLVFQPSIEDIDNYLKRLEDTIDDFLAATALWSVQWFNKPKFHLLVHILQHIRRFGPAILMATEGFESFNFVIRLRSILSNRHAPSVDIAAAMSFMHAVRHLVSGGFIYSQEDSQEDSRRQSGPEVQCLLNDAVFLKFMGMTNLQSKNMMGRVTFLRGQASIAWRNTQAIAKGYRIPMTELDDLVDNCASVKLENGDTARLKGFVLFEGSPQAQASQSNTRLGRIAEIIQKEDGLVLVLITKWEILARVLPYRMPSVRATRCHVVVAVQLTRSTTALEISAQAHCPVWFVRSGMIQIAGKMNISILESRMIES</sequence>
<feature type="region of interest" description="Disordered" evidence="1">
    <location>
        <begin position="66"/>
        <end position="125"/>
    </location>
</feature>
<dbReference type="AlphaFoldDB" id="A0A2R6NQD7"/>
<accession>A0A2R6NQD7</accession>
<feature type="compositionally biased region" description="Polar residues" evidence="1">
    <location>
        <begin position="9"/>
        <end position="18"/>
    </location>
</feature>
<keyword evidence="3" id="KW-1185">Reference proteome</keyword>
<organism evidence="2 3">
    <name type="scientific">Hermanssonia centrifuga</name>
    <dbReference type="NCBI Taxonomy" id="98765"/>
    <lineage>
        <taxon>Eukaryota</taxon>
        <taxon>Fungi</taxon>
        <taxon>Dikarya</taxon>
        <taxon>Basidiomycota</taxon>
        <taxon>Agaricomycotina</taxon>
        <taxon>Agaricomycetes</taxon>
        <taxon>Polyporales</taxon>
        <taxon>Meruliaceae</taxon>
        <taxon>Hermanssonia</taxon>
    </lineage>
</organism>
<gene>
    <name evidence="2" type="ORF">PHLCEN_2v9569</name>
</gene>
<dbReference type="PANTHER" id="PTHR31912:SF34">
    <property type="entry name" value="NOTOCHORD-RELATED PROTEIN"/>
    <property type="match status" value="1"/>
</dbReference>
<dbReference type="Proteomes" id="UP000186601">
    <property type="component" value="Unassembled WGS sequence"/>
</dbReference>
<evidence type="ECO:0000313" key="3">
    <source>
        <dbReference type="Proteomes" id="UP000186601"/>
    </source>
</evidence>
<evidence type="ECO:0000313" key="2">
    <source>
        <dbReference type="EMBL" id="PSR74772.1"/>
    </source>
</evidence>
<evidence type="ECO:0000256" key="1">
    <source>
        <dbReference type="SAM" id="MobiDB-lite"/>
    </source>
</evidence>